<dbReference type="Gene3D" id="3.30.70.270">
    <property type="match status" value="1"/>
</dbReference>
<proteinExistence type="predicted"/>
<accession>A0ABV7CB85</accession>
<feature type="domain" description="GGDEF" evidence="4">
    <location>
        <begin position="211"/>
        <end position="340"/>
    </location>
</feature>
<dbReference type="CDD" id="cd01949">
    <property type="entry name" value="GGDEF"/>
    <property type="match status" value="1"/>
</dbReference>
<keyword evidence="6" id="KW-1185">Reference proteome</keyword>
<feature type="transmembrane region" description="Helical" evidence="3">
    <location>
        <begin position="27"/>
        <end position="48"/>
    </location>
</feature>
<keyword evidence="3" id="KW-0472">Membrane</keyword>
<dbReference type="SMART" id="SM00267">
    <property type="entry name" value="GGDEF"/>
    <property type="match status" value="1"/>
</dbReference>
<evidence type="ECO:0000313" key="5">
    <source>
        <dbReference type="EMBL" id="MFC3024669.1"/>
    </source>
</evidence>
<dbReference type="RefSeq" id="WP_164711853.1">
    <property type="nucleotide sequence ID" value="NZ_AP024911.1"/>
</dbReference>
<name>A0ABV7CB85_9VIBR</name>
<dbReference type="PROSITE" id="PS50887">
    <property type="entry name" value="GGDEF"/>
    <property type="match status" value="1"/>
</dbReference>
<dbReference type="InterPro" id="IPR029787">
    <property type="entry name" value="Nucleotide_cyclase"/>
</dbReference>
<dbReference type="SUPFAM" id="SSF55073">
    <property type="entry name" value="Nucleotide cyclase"/>
    <property type="match status" value="1"/>
</dbReference>
<dbReference type="EC" id="2.7.7.65" evidence="1"/>
<evidence type="ECO:0000313" key="6">
    <source>
        <dbReference type="Proteomes" id="UP001595384"/>
    </source>
</evidence>
<feature type="transmembrane region" description="Helical" evidence="3">
    <location>
        <begin position="150"/>
        <end position="174"/>
    </location>
</feature>
<dbReference type="PANTHER" id="PTHR45138:SF9">
    <property type="entry name" value="DIGUANYLATE CYCLASE DGCM-RELATED"/>
    <property type="match status" value="1"/>
</dbReference>
<organism evidence="5 6">
    <name type="scientific">Vibrio zhugei</name>
    <dbReference type="NCBI Taxonomy" id="2479546"/>
    <lineage>
        <taxon>Bacteria</taxon>
        <taxon>Pseudomonadati</taxon>
        <taxon>Pseudomonadota</taxon>
        <taxon>Gammaproteobacteria</taxon>
        <taxon>Vibrionales</taxon>
        <taxon>Vibrionaceae</taxon>
        <taxon>Vibrio</taxon>
    </lineage>
</organism>
<evidence type="ECO:0000259" key="4">
    <source>
        <dbReference type="PROSITE" id="PS50887"/>
    </source>
</evidence>
<dbReference type="InterPro" id="IPR043128">
    <property type="entry name" value="Rev_trsase/Diguanyl_cyclase"/>
</dbReference>
<comment type="caution">
    <text evidence="5">The sequence shown here is derived from an EMBL/GenBank/DDBJ whole genome shotgun (WGS) entry which is preliminary data.</text>
</comment>
<protein>
    <recommendedName>
        <fullName evidence="1">diguanylate cyclase</fullName>
        <ecNumber evidence="1">2.7.7.65</ecNumber>
    </recommendedName>
</protein>
<feature type="transmembrane region" description="Helical" evidence="3">
    <location>
        <begin position="87"/>
        <end position="109"/>
    </location>
</feature>
<keyword evidence="3" id="KW-0812">Transmembrane</keyword>
<evidence type="ECO:0000256" key="2">
    <source>
        <dbReference type="ARBA" id="ARBA00034247"/>
    </source>
</evidence>
<feature type="transmembrane region" description="Helical" evidence="3">
    <location>
        <begin position="60"/>
        <end position="81"/>
    </location>
</feature>
<comment type="catalytic activity">
    <reaction evidence="2">
        <text>2 GTP = 3',3'-c-di-GMP + 2 diphosphate</text>
        <dbReference type="Rhea" id="RHEA:24898"/>
        <dbReference type="ChEBI" id="CHEBI:33019"/>
        <dbReference type="ChEBI" id="CHEBI:37565"/>
        <dbReference type="ChEBI" id="CHEBI:58805"/>
        <dbReference type="EC" id="2.7.7.65"/>
    </reaction>
</comment>
<feature type="transmembrane region" description="Helical" evidence="3">
    <location>
        <begin position="121"/>
        <end position="144"/>
    </location>
</feature>
<dbReference type="InterPro" id="IPR050469">
    <property type="entry name" value="Diguanylate_Cyclase"/>
</dbReference>
<dbReference type="Pfam" id="PF00990">
    <property type="entry name" value="GGDEF"/>
    <property type="match status" value="1"/>
</dbReference>
<feature type="transmembrane region" description="Helical" evidence="3">
    <location>
        <begin position="5"/>
        <end position="21"/>
    </location>
</feature>
<dbReference type="InterPro" id="IPR000160">
    <property type="entry name" value="GGDEF_dom"/>
</dbReference>
<gene>
    <name evidence="5" type="ORF">ACFODT_12635</name>
</gene>
<dbReference type="Proteomes" id="UP001595384">
    <property type="component" value="Unassembled WGS sequence"/>
</dbReference>
<dbReference type="EMBL" id="JBHRSE010000084">
    <property type="protein sequence ID" value="MFC3024669.1"/>
    <property type="molecule type" value="Genomic_DNA"/>
</dbReference>
<evidence type="ECO:0000256" key="3">
    <source>
        <dbReference type="SAM" id="Phobius"/>
    </source>
</evidence>
<evidence type="ECO:0000256" key="1">
    <source>
        <dbReference type="ARBA" id="ARBA00012528"/>
    </source>
</evidence>
<keyword evidence="3" id="KW-1133">Transmembrane helix</keyword>
<sequence>MLWFIAYWFVSSSIYGIFVLLDNTSHAMSLLVSSSLLQLIPYLFIISIFELYNRSIPQRLYIICVLHVVGFTMINTSVHLFSDIHSYANGIVTYFSIMSVFLYAAYRIYIESSIKKLGDKILFLSVLLSVAMSLVALIADFILQSYLDDIIMVVLIKNIIFCMQLVAIIARFFFHEIEWHHERSIRDKLTGLYNRRYFEEQAKSFLKNNNSHCYLAVLDIDHFKPINDKYGHLNGDVVLETIAELLLTFFSKDLVARYGGEEFVILLREQSESDVKKKLTKFRKTIAMYPFSVADDIVKVTVSIGVSRLEKENELRTSFSRADKALYDAKFSGRNQLVTT</sequence>
<dbReference type="NCBIfam" id="TIGR00254">
    <property type="entry name" value="GGDEF"/>
    <property type="match status" value="1"/>
</dbReference>
<reference evidence="6" key="1">
    <citation type="journal article" date="2019" name="Int. J. Syst. Evol. Microbiol.">
        <title>The Global Catalogue of Microorganisms (GCM) 10K type strain sequencing project: providing services to taxonomists for standard genome sequencing and annotation.</title>
        <authorList>
            <consortium name="The Broad Institute Genomics Platform"/>
            <consortium name="The Broad Institute Genome Sequencing Center for Infectious Disease"/>
            <person name="Wu L."/>
            <person name="Ma J."/>
        </authorList>
    </citation>
    <scope>NUCLEOTIDE SEQUENCE [LARGE SCALE GENOMIC DNA]</scope>
    <source>
        <strain evidence="6">KCTC 62784</strain>
    </source>
</reference>
<dbReference type="PANTHER" id="PTHR45138">
    <property type="entry name" value="REGULATORY COMPONENTS OF SENSORY TRANSDUCTION SYSTEM"/>
    <property type="match status" value="1"/>
</dbReference>